<keyword evidence="2" id="KW-1133">Transmembrane helix</keyword>
<dbReference type="AlphaFoldDB" id="A0A9X5E4S9"/>
<dbReference type="RefSeq" id="WP_015155669.1">
    <property type="nucleotide sequence ID" value="NZ_JTJC03000003.1"/>
</dbReference>
<dbReference type="EMBL" id="JTJC03000003">
    <property type="protein sequence ID" value="NHC35360.1"/>
    <property type="molecule type" value="Genomic_DNA"/>
</dbReference>
<reference evidence="3 4" key="1">
    <citation type="journal article" date="2015" name="Genome Announc.">
        <title>Draft Genome Sequence of the Terrestrial Cyanobacterium Scytonema millei VB511283, Isolated from Eastern India.</title>
        <authorList>
            <person name="Sen D."/>
            <person name="Chandrababunaidu M.M."/>
            <person name="Singh D."/>
            <person name="Sanghi N."/>
            <person name="Ghorai A."/>
            <person name="Mishra G.P."/>
            <person name="Madduluri M."/>
            <person name="Adhikary S.P."/>
            <person name="Tripathy S."/>
        </authorList>
    </citation>
    <scope>NUCLEOTIDE SEQUENCE [LARGE SCALE GENOMIC DNA]</scope>
    <source>
        <strain evidence="3 4">VB511283</strain>
    </source>
</reference>
<dbReference type="OrthoDB" id="532127at2"/>
<evidence type="ECO:0000313" key="3">
    <source>
        <dbReference type="EMBL" id="NHC35360.1"/>
    </source>
</evidence>
<gene>
    <name evidence="3" type="ORF">QH73_0011935</name>
</gene>
<comment type="caution">
    <text evidence="3">The sequence shown here is derived from an EMBL/GenBank/DDBJ whole genome shotgun (WGS) entry which is preliminary data.</text>
</comment>
<feature type="region of interest" description="Disordered" evidence="1">
    <location>
        <begin position="81"/>
        <end position="104"/>
    </location>
</feature>
<feature type="transmembrane region" description="Helical" evidence="2">
    <location>
        <begin position="14"/>
        <end position="33"/>
    </location>
</feature>
<keyword evidence="2" id="KW-0812">Transmembrane</keyword>
<accession>A0A9X5E4S9</accession>
<keyword evidence="2" id="KW-0472">Membrane</keyword>
<sequence length="104" mass="10707">MLELETLLLGLEPITALTIGAGALILVPAIGAINSMTGNSLSDSARGAAKNGLVFALDSFDKGQRLIAEAGESFQDLVAEAKSERTKPTNGAPEAPREVSIVSQ</sequence>
<protein>
    <submittedName>
        <fullName evidence="3">DUF5132 domain-containing protein</fullName>
    </submittedName>
</protein>
<evidence type="ECO:0000313" key="4">
    <source>
        <dbReference type="Proteomes" id="UP000031532"/>
    </source>
</evidence>
<organism evidence="3 4">
    <name type="scientific">Scytonema millei VB511283</name>
    <dbReference type="NCBI Taxonomy" id="1245923"/>
    <lineage>
        <taxon>Bacteria</taxon>
        <taxon>Bacillati</taxon>
        <taxon>Cyanobacteriota</taxon>
        <taxon>Cyanophyceae</taxon>
        <taxon>Nostocales</taxon>
        <taxon>Scytonemataceae</taxon>
        <taxon>Scytonema</taxon>
    </lineage>
</organism>
<keyword evidence="4" id="KW-1185">Reference proteome</keyword>
<proteinExistence type="predicted"/>
<evidence type="ECO:0000256" key="2">
    <source>
        <dbReference type="SAM" id="Phobius"/>
    </source>
</evidence>
<name>A0A9X5E4S9_9CYAN</name>
<evidence type="ECO:0000256" key="1">
    <source>
        <dbReference type="SAM" id="MobiDB-lite"/>
    </source>
</evidence>
<dbReference type="Proteomes" id="UP000031532">
    <property type="component" value="Unassembled WGS sequence"/>
</dbReference>